<organism evidence="1 2">
    <name type="scientific">Sulfobacillus harzensis</name>
    <dbReference type="NCBI Taxonomy" id="2729629"/>
    <lineage>
        <taxon>Bacteria</taxon>
        <taxon>Bacillati</taxon>
        <taxon>Bacillota</taxon>
        <taxon>Clostridia</taxon>
        <taxon>Eubacteriales</taxon>
        <taxon>Clostridiales Family XVII. Incertae Sedis</taxon>
        <taxon>Sulfobacillus</taxon>
    </lineage>
</organism>
<protein>
    <submittedName>
        <fullName evidence="1">Uncharacterized protein</fullName>
    </submittedName>
</protein>
<evidence type="ECO:0000313" key="2">
    <source>
        <dbReference type="Proteomes" id="UP000533476"/>
    </source>
</evidence>
<dbReference type="RefSeq" id="WP_169101307.1">
    <property type="nucleotide sequence ID" value="NZ_JABBVZ010000065.1"/>
</dbReference>
<proteinExistence type="predicted"/>
<reference evidence="1 2" key="1">
    <citation type="submission" date="2020-04" db="EMBL/GenBank/DDBJ databases">
        <authorList>
            <person name="Zhang R."/>
            <person name="Schippers A."/>
        </authorList>
    </citation>
    <scope>NUCLEOTIDE SEQUENCE [LARGE SCALE GENOMIC DNA]</scope>
    <source>
        <strain evidence="1 2">DSM 109850</strain>
    </source>
</reference>
<sequence>MERHEALVVIGAKFFSERQDTNPYASAETMRAFDQVIRNSLGDGLARAASVFRTFYQEQSRVIGIPTRERPFPDPGDMAKLRYLKRIADQLSEWVSRIHALEAPSNDRVYHRIRDNDQLLELLIDVDYQLAQSATEIDRMTESLNVSVLDAMLPKFERQLEVLGKAVRERSRIISGVV</sequence>
<evidence type="ECO:0000313" key="1">
    <source>
        <dbReference type="EMBL" id="NMP23762.1"/>
    </source>
</evidence>
<gene>
    <name evidence="1" type="ORF">HIJ39_15580</name>
</gene>
<dbReference type="EMBL" id="JABBVZ010000065">
    <property type="protein sequence ID" value="NMP23762.1"/>
    <property type="molecule type" value="Genomic_DNA"/>
</dbReference>
<comment type="caution">
    <text evidence="1">The sequence shown here is derived from an EMBL/GenBank/DDBJ whole genome shotgun (WGS) entry which is preliminary data.</text>
</comment>
<keyword evidence="2" id="KW-1185">Reference proteome</keyword>
<name>A0A7Y0Q3Q0_9FIRM</name>
<dbReference type="AlphaFoldDB" id="A0A7Y0Q3Q0"/>
<dbReference type="Proteomes" id="UP000533476">
    <property type="component" value="Unassembled WGS sequence"/>
</dbReference>
<accession>A0A7Y0Q3Q0</accession>